<name>A0A4Q9DET2_9BACL</name>
<dbReference type="OrthoDB" id="9815559at2"/>
<dbReference type="Pfam" id="PF02348">
    <property type="entry name" value="CTP_transf_3"/>
    <property type="match status" value="1"/>
</dbReference>
<protein>
    <submittedName>
        <fullName evidence="1">Spore coat protein</fullName>
    </submittedName>
</protein>
<evidence type="ECO:0000313" key="2">
    <source>
        <dbReference type="Proteomes" id="UP000293142"/>
    </source>
</evidence>
<dbReference type="Gene3D" id="3.90.550.10">
    <property type="entry name" value="Spore Coat Polysaccharide Biosynthesis Protein SpsA, Chain A"/>
    <property type="match status" value="1"/>
</dbReference>
<dbReference type="SUPFAM" id="SSF53448">
    <property type="entry name" value="Nucleotide-diphospho-sugar transferases"/>
    <property type="match status" value="1"/>
</dbReference>
<evidence type="ECO:0000313" key="1">
    <source>
        <dbReference type="EMBL" id="TBL67778.1"/>
    </source>
</evidence>
<sequence>MIIAFLQARYSSSRLPGKVMKPLLNEPMLIRQLERLSICRTLDKLVVLTSIDSSDNVIEEECSKRGITFFRGNLNDVLDRFYQGAVVYNPNHIVRLTGDCPLIDPEVVDNIVKFHILNGFDYTSNTLEPTFPDGLDVEVFKRELLIEAWKKATLPSQREHVTPYMYLNEDNKYTLGSYINNIDLSHLRWTVDTLDDFMFVESIYSNLYAQNPSFSTENIINFISKNNELATINQSYIRNEGYLKSLQADKKR</sequence>
<dbReference type="EMBL" id="SIRE01000053">
    <property type="protein sequence ID" value="TBL67778.1"/>
    <property type="molecule type" value="Genomic_DNA"/>
</dbReference>
<reference evidence="1 2" key="1">
    <citation type="submission" date="2019-02" db="EMBL/GenBank/DDBJ databases">
        <title>Paenibacillus sp. nov., isolated from surface-sterilized tissue of Thalictrum simplex L.</title>
        <authorList>
            <person name="Tuo L."/>
        </authorList>
    </citation>
    <scope>NUCLEOTIDE SEQUENCE [LARGE SCALE GENOMIC DNA]</scope>
    <source>
        <strain evidence="1 2">N2SHLJ1</strain>
    </source>
</reference>
<keyword evidence="1" id="KW-0167">Capsid protein</keyword>
<dbReference type="Proteomes" id="UP000293142">
    <property type="component" value="Unassembled WGS sequence"/>
</dbReference>
<keyword evidence="1" id="KW-0946">Virion</keyword>
<comment type="caution">
    <text evidence="1">The sequence shown here is derived from an EMBL/GenBank/DDBJ whole genome shotgun (WGS) entry which is preliminary data.</text>
</comment>
<dbReference type="InterPro" id="IPR003329">
    <property type="entry name" value="Cytidylyl_trans"/>
</dbReference>
<dbReference type="CDD" id="cd02518">
    <property type="entry name" value="GT2_SpsF"/>
    <property type="match status" value="1"/>
</dbReference>
<keyword evidence="2" id="KW-1185">Reference proteome</keyword>
<proteinExistence type="predicted"/>
<gene>
    <name evidence="1" type="ORF">EYB31_39295</name>
</gene>
<dbReference type="PANTHER" id="PTHR42866:SF1">
    <property type="entry name" value="SPORE COAT POLYSACCHARIDE BIOSYNTHESIS PROTEIN SPSF"/>
    <property type="match status" value="1"/>
</dbReference>
<organism evidence="1 2">
    <name type="scientific">Paenibacillus thalictri</name>
    <dbReference type="NCBI Taxonomy" id="2527873"/>
    <lineage>
        <taxon>Bacteria</taxon>
        <taxon>Bacillati</taxon>
        <taxon>Bacillota</taxon>
        <taxon>Bacilli</taxon>
        <taxon>Bacillales</taxon>
        <taxon>Paenibacillaceae</taxon>
        <taxon>Paenibacillus</taxon>
    </lineage>
</organism>
<dbReference type="RefSeq" id="WP_131019056.1">
    <property type="nucleotide sequence ID" value="NZ_SIRE01000053.1"/>
</dbReference>
<dbReference type="AlphaFoldDB" id="A0A4Q9DET2"/>
<dbReference type="GO" id="GO:0005829">
    <property type="term" value="C:cytosol"/>
    <property type="evidence" value="ECO:0007669"/>
    <property type="project" value="TreeGrafter"/>
</dbReference>
<dbReference type="InterPro" id="IPR029044">
    <property type="entry name" value="Nucleotide-diphossugar_trans"/>
</dbReference>
<dbReference type="PANTHER" id="PTHR42866">
    <property type="entry name" value="3-DEOXY-MANNO-OCTULOSONATE CYTIDYLYLTRANSFERASE"/>
    <property type="match status" value="1"/>
</dbReference>
<accession>A0A4Q9DET2</accession>